<dbReference type="RefSeq" id="WP_130420845.1">
    <property type="nucleotide sequence ID" value="NZ_SHKW01000001.1"/>
</dbReference>
<comment type="cofactor">
    <cofactor evidence="1 6 7">
        <name>pyridoxal 5'-phosphate</name>
        <dbReference type="ChEBI" id="CHEBI:597326"/>
    </cofactor>
</comment>
<evidence type="ECO:0000256" key="2">
    <source>
        <dbReference type="ARBA" id="ARBA00009533"/>
    </source>
</evidence>
<evidence type="ECO:0000256" key="1">
    <source>
        <dbReference type="ARBA" id="ARBA00001933"/>
    </source>
</evidence>
<evidence type="ECO:0000313" key="10">
    <source>
        <dbReference type="Proteomes" id="UP000292958"/>
    </source>
</evidence>
<evidence type="ECO:0000256" key="8">
    <source>
        <dbReference type="SAM" id="MobiDB-lite"/>
    </source>
</evidence>
<dbReference type="Pfam" id="PF00282">
    <property type="entry name" value="Pyridoxal_deC"/>
    <property type="match status" value="1"/>
</dbReference>
<dbReference type="InterPro" id="IPR015421">
    <property type="entry name" value="PyrdxlP-dep_Trfase_major"/>
</dbReference>
<evidence type="ECO:0000256" key="7">
    <source>
        <dbReference type="RuleBase" id="RU000382"/>
    </source>
</evidence>
<evidence type="ECO:0000256" key="3">
    <source>
        <dbReference type="ARBA" id="ARBA00022793"/>
    </source>
</evidence>
<dbReference type="InterPro" id="IPR015424">
    <property type="entry name" value="PyrdxlP-dep_Trfase"/>
</dbReference>
<dbReference type="AlphaFoldDB" id="A0A4Q7YZW3"/>
<dbReference type="PANTHER" id="PTHR11999">
    <property type="entry name" value="GROUP II PYRIDOXAL-5-PHOSPHATE DECARBOXYLASE"/>
    <property type="match status" value="1"/>
</dbReference>
<dbReference type="GO" id="GO:0030170">
    <property type="term" value="F:pyridoxal phosphate binding"/>
    <property type="evidence" value="ECO:0007669"/>
    <property type="project" value="InterPro"/>
</dbReference>
<gene>
    <name evidence="9" type="ORF">BDD14_4379</name>
</gene>
<keyword evidence="10" id="KW-1185">Reference proteome</keyword>
<dbReference type="OrthoDB" id="9803665at2"/>
<dbReference type="GO" id="GO:0016831">
    <property type="term" value="F:carboxy-lyase activity"/>
    <property type="evidence" value="ECO:0007669"/>
    <property type="project" value="UniProtKB-KW"/>
</dbReference>
<feature type="modified residue" description="N6-(pyridoxal phosphate)lysine" evidence="6">
    <location>
        <position position="316"/>
    </location>
</feature>
<name>A0A4Q7YZW3_9BACT</name>
<evidence type="ECO:0000313" key="9">
    <source>
        <dbReference type="EMBL" id="RZU42783.1"/>
    </source>
</evidence>
<dbReference type="Gene3D" id="3.90.1150.10">
    <property type="entry name" value="Aspartate Aminotransferase, domain 1"/>
    <property type="match status" value="1"/>
</dbReference>
<organism evidence="9 10">
    <name type="scientific">Edaphobacter modestus</name>
    <dbReference type="NCBI Taxonomy" id="388466"/>
    <lineage>
        <taxon>Bacteria</taxon>
        <taxon>Pseudomonadati</taxon>
        <taxon>Acidobacteriota</taxon>
        <taxon>Terriglobia</taxon>
        <taxon>Terriglobales</taxon>
        <taxon>Acidobacteriaceae</taxon>
        <taxon>Edaphobacter</taxon>
    </lineage>
</organism>
<keyword evidence="5 7" id="KW-0456">Lyase</keyword>
<keyword evidence="3" id="KW-0210">Decarboxylase</keyword>
<protein>
    <submittedName>
        <fullName evidence="9">Glutamate/tyrosine decarboxylase-like PLP-dependent enzyme</fullName>
    </submittedName>
</protein>
<proteinExistence type="inferred from homology"/>
<dbReference type="PANTHER" id="PTHR11999:SF70">
    <property type="entry name" value="MIP05841P"/>
    <property type="match status" value="1"/>
</dbReference>
<evidence type="ECO:0000256" key="5">
    <source>
        <dbReference type="ARBA" id="ARBA00023239"/>
    </source>
</evidence>
<comment type="similarity">
    <text evidence="2 7">Belongs to the group II decarboxylase family.</text>
</comment>
<reference evidence="9 10" key="1">
    <citation type="submission" date="2019-02" db="EMBL/GenBank/DDBJ databases">
        <title>Genomic Encyclopedia of Archaeal and Bacterial Type Strains, Phase II (KMG-II): from individual species to whole genera.</title>
        <authorList>
            <person name="Goeker M."/>
        </authorList>
    </citation>
    <scope>NUCLEOTIDE SEQUENCE [LARGE SCALE GENOMIC DNA]</scope>
    <source>
        <strain evidence="9 10">DSM 18101</strain>
    </source>
</reference>
<keyword evidence="4 6" id="KW-0663">Pyridoxal phosphate</keyword>
<dbReference type="GO" id="GO:0019752">
    <property type="term" value="P:carboxylic acid metabolic process"/>
    <property type="evidence" value="ECO:0007669"/>
    <property type="project" value="InterPro"/>
</dbReference>
<dbReference type="Gene3D" id="3.40.640.10">
    <property type="entry name" value="Type I PLP-dependent aspartate aminotransferase-like (Major domain)"/>
    <property type="match status" value="1"/>
</dbReference>
<evidence type="ECO:0000256" key="6">
    <source>
        <dbReference type="PIRSR" id="PIRSR602129-50"/>
    </source>
</evidence>
<dbReference type="InterPro" id="IPR015422">
    <property type="entry name" value="PyrdxlP-dep_Trfase_small"/>
</dbReference>
<dbReference type="Proteomes" id="UP000292958">
    <property type="component" value="Unassembled WGS sequence"/>
</dbReference>
<sequence length="499" mass="54063">MGRTSHRADTYSDREETTLDPANEKEWAALRALGHRMVDGIFDHLQGRREQPVWQRLPAKTRQAIEQEPVPRTGEGAMAAYESFLRDVLPYGIGNTHPRFWGWVMGNGTAEGVLAEMLAAGMNPNVGGFDDSATLIEEQVIRWMAGLMGMPVGTSGLLMSGGTMANLIGLAVGRHAKAGFDVRAEGLLGGPRLRVYCSSEAHSWLKKAMELMGMGRAALCVVEVDSEYRMKLEQLRQAIAADRGAGLLPLCVVATAGTVNTGATDDLPAIADLCAQENLWFHVDGAFGAPAYWSEKLRPLVRGIERADSLAFDLHKWGYMPYDIGCVLVRDAEGHKAAFATGASYLTAMERGPAAGGLRFADRGIELSRGFRALKAWMSLKARGVDAIAAAIEQNVEQARYLVSLVKACPELELAAEAPLNIVCLRYAGANDTENSEILMRLQESGIAVPSGTMLDGRFAIRVAISNHRSRRSDFDLLVDSVKQIGRDVTKTTSSAVLS</sequence>
<dbReference type="Gene3D" id="1.20.1340.10">
    <property type="entry name" value="dopa decarboxylase, N-terminal domain"/>
    <property type="match status" value="1"/>
</dbReference>
<dbReference type="PRINTS" id="PR00800">
    <property type="entry name" value="YHDCRBOXLASE"/>
</dbReference>
<comment type="caution">
    <text evidence="9">The sequence shown here is derived from an EMBL/GenBank/DDBJ whole genome shotgun (WGS) entry which is preliminary data.</text>
</comment>
<dbReference type="InterPro" id="IPR010977">
    <property type="entry name" value="Aromatic_deC"/>
</dbReference>
<evidence type="ECO:0000256" key="4">
    <source>
        <dbReference type="ARBA" id="ARBA00022898"/>
    </source>
</evidence>
<dbReference type="SUPFAM" id="SSF53383">
    <property type="entry name" value="PLP-dependent transferases"/>
    <property type="match status" value="1"/>
</dbReference>
<dbReference type="InterPro" id="IPR002129">
    <property type="entry name" value="PyrdxlP-dep_de-COase"/>
</dbReference>
<dbReference type="GO" id="GO:0006520">
    <property type="term" value="P:amino acid metabolic process"/>
    <property type="evidence" value="ECO:0007669"/>
    <property type="project" value="InterPro"/>
</dbReference>
<feature type="region of interest" description="Disordered" evidence="8">
    <location>
        <begin position="1"/>
        <end position="22"/>
    </location>
</feature>
<dbReference type="EMBL" id="SHKW01000001">
    <property type="protein sequence ID" value="RZU42783.1"/>
    <property type="molecule type" value="Genomic_DNA"/>
</dbReference>
<accession>A0A4Q7YZW3</accession>